<dbReference type="InParanoid" id="C0NW47"/>
<feature type="compositionally biased region" description="Basic residues" evidence="1">
    <location>
        <begin position="1"/>
        <end position="12"/>
    </location>
</feature>
<dbReference type="AlphaFoldDB" id="C0NW47"/>
<organism evidence="2 3">
    <name type="scientific">Ajellomyces capsulatus (strain G186AR / H82 / ATCC MYA-2454 / RMSCC 2432)</name>
    <name type="common">Darling's disease fungus</name>
    <name type="synonym">Histoplasma capsulatum</name>
    <dbReference type="NCBI Taxonomy" id="447093"/>
    <lineage>
        <taxon>Eukaryota</taxon>
        <taxon>Fungi</taxon>
        <taxon>Dikarya</taxon>
        <taxon>Ascomycota</taxon>
        <taxon>Pezizomycotina</taxon>
        <taxon>Eurotiomycetes</taxon>
        <taxon>Eurotiomycetidae</taxon>
        <taxon>Onygenales</taxon>
        <taxon>Ajellomycetaceae</taxon>
        <taxon>Histoplasma</taxon>
    </lineage>
</organism>
<evidence type="ECO:0000313" key="2">
    <source>
        <dbReference type="EMBL" id="EEH04151.1"/>
    </source>
</evidence>
<dbReference type="HOGENOM" id="CLU_2222445_0_0_1"/>
<reference evidence="2" key="1">
    <citation type="submission" date="2009-02" db="EMBL/GenBank/DDBJ databases">
        <title>The Genome Sequence of Ajellomyces capsulatus strain G186AR.</title>
        <authorList>
            <consortium name="The Broad Institute Genome Sequencing Platform"/>
            <person name="Champion M."/>
            <person name="Cuomo C."/>
            <person name="Ma L.-J."/>
            <person name="Henn M.R."/>
            <person name="Sil A."/>
            <person name="Goldman B."/>
            <person name="Young S.K."/>
            <person name="Kodira C.D."/>
            <person name="Zeng Q."/>
            <person name="Koehrsen M."/>
            <person name="Alvarado L."/>
            <person name="Berlin A."/>
            <person name="Borenstein D."/>
            <person name="Chen Z."/>
            <person name="Engels R."/>
            <person name="Freedman E."/>
            <person name="Gellesch M."/>
            <person name="Goldberg J."/>
            <person name="Griggs A."/>
            <person name="Gujja S."/>
            <person name="Heiman D."/>
            <person name="Hepburn T."/>
            <person name="Howarth C."/>
            <person name="Jen D."/>
            <person name="Larson L."/>
            <person name="Lewis B."/>
            <person name="Mehta T."/>
            <person name="Park D."/>
            <person name="Pearson M."/>
            <person name="Roberts A."/>
            <person name="Saif S."/>
            <person name="Shea T."/>
            <person name="Shenoy N."/>
            <person name="Sisk P."/>
            <person name="Stolte C."/>
            <person name="Sykes S."/>
            <person name="Walk T."/>
            <person name="White J."/>
            <person name="Yandava C."/>
            <person name="Klein B."/>
            <person name="McEwen J.G."/>
            <person name="Puccia R."/>
            <person name="Goldman G.H."/>
            <person name="Felipe M.S."/>
            <person name="Nino-Vega G."/>
            <person name="San-Blas G."/>
            <person name="Taylor J."/>
            <person name="Mendoza L."/>
            <person name="Galagan J."/>
            <person name="Nusbaum C."/>
            <person name="Birren B."/>
        </authorList>
    </citation>
    <scope>NUCLEOTIDE SEQUENCE</scope>
    <source>
        <strain evidence="2">G186AR</strain>
    </source>
</reference>
<name>C0NW47_AJECG</name>
<protein>
    <submittedName>
        <fullName evidence="2">Uncharacterized protein</fullName>
    </submittedName>
</protein>
<feature type="region of interest" description="Disordered" evidence="1">
    <location>
        <begin position="1"/>
        <end position="29"/>
    </location>
</feature>
<keyword evidence="3" id="KW-1185">Reference proteome</keyword>
<dbReference type="EMBL" id="GG663374">
    <property type="protein sequence ID" value="EEH04151.1"/>
    <property type="molecule type" value="Genomic_DNA"/>
</dbReference>
<accession>C0NW47</accession>
<sequence>MEYRRHPVRRKKENASEIGKEEEEDKECEKIRKMERRQRRLWNWDWGFGQGGKRERRRRKSKWNEPEAERGEGVLARKEADQAETARRPKAVGGQGTSGGQEISLQ</sequence>
<feature type="compositionally biased region" description="Basic and acidic residues" evidence="1">
    <location>
        <begin position="62"/>
        <end position="87"/>
    </location>
</feature>
<proteinExistence type="predicted"/>
<dbReference type="RefSeq" id="XP_045284632.1">
    <property type="nucleotide sequence ID" value="XM_045434426.1"/>
</dbReference>
<dbReference type="Proteomes" id="UP000001631">
    <property type="component" value="Unassembled WGS sequence"/>
</dbReference>
<feature type="region of interest" description="Disordered" evidence="1">
    <location>
        <begin position="46"/>
        <end position="106"/>
    </location>
</feature>
<evidence type="ECO:0000313" key="3">
    <source>
        <dbReference type="Proteomes" id="UP000001631"/>
    </source>
</evidence>
<evidence type="ECO:0000256" key="1">
    <source>
        <dbReference type="SAM" id="MobiDB-lite"/>
    </source>
</evidence>
<dbReference type="GeneID" id="69040393"/>
<gene>
    <name evidence="2" type="ORF">HCBG_07377</name>
</gene>